<reference evidence="5" key="1">
    <citation type="submission" date="2020-05" db="EMBL/GenBank/DDBJ databases">
        <title>Genomic insights into acetone-butanol-ethanol (ABE) fermentation by sequencing solventogenic clostridia strains.</title>
        <authorList>
            <person name="Brown S."/>
        </authorList>
    </citation>
    <scope>NUCLEOTIDE SEQUENCE</scope>
    <source>
        <strain evidence="5">DJ126</strain>
    </source>
</reference>
<comment type="caution">
    <text evidence="5">The sequence shown here is derived from an EMBL/GenBank/DDBJ whole genome shotgun (WGS) entry which is preliminary data.</text>
</comment>
<dbReference type="PROSITE" id="PS51272">
    <property type="entry name" value="SLH"/>
    <property type="match status" value="1"/>
</dbReference>
<dbReference type="EMBL" id="JABSXK010000001">
    <property type="protein sequence ID" value="NRV08528.1"/>
    <property type="molecule type" value="Genomic_DNA"/>
</dbReference>
<feature type="domain" description="SLH" evidence="4">
    <location>
        <begin position="639"/>
        <end position="697"/>
    </location>
</feature>
<protein>
    <recommendedName>
        <fullName evidence="4">SLH domain-containing protein</fullName>
    </recommendedName>
</protein>
<evidence type="ECO:0000256" key="2">
    <source>
        <dbReference type="SAM" id="Coils"/>
    </source>
</evidence>
<dbReference type="Pfam" id="PF00395">
    <property type="entry name" value="SLH"/>
    <property type="match status" value="2"/>
</dbReference>
<evidence type="ECO:0000256" key="3">
    <source>
        <dbReference type="SAM" id="SignalP"/>
    </source>
</evidence>
<dbReference type="InterPro" id="IPR001119">
    <property type="entry name" value="SLH_dom"/>
</dbReference>
<keyword evidence="3" id="KW-0732">Signal</keyword>
<dbReference type="RefSeq" id="WP_077304144.1">
    <property type="nucleotide sequence ID" value="NZ_CP016090.1"/>
</dbReference>
<sequence>MKKKGIISGILTLCLILSTISIPTFAADEDSKNLEQAIISAKKIITVPDDYTEFTHNSSEREVRGTKVRIWDLNWAEKEGKKGSISASIGEDGFLYQYSKYDGDSKDSKDGLANITKDQAQVSAEDFLKNVIPEYIGEIKLVKNDSASFQGDEYNFTYQKFVSEIPVNYIYINVGVNKYSGKVTSFSNDNLEVKGAEYPNLSGIIDSVNAEKAYIDKIGIDLKYYSYYDYEKKKMNIFAGYAPSNISEFIDAKTGQVVSYSSDNKLDDRNKDHSLVNASGNNLDKANQELTQEEMDAIQNVANLINKEKAESILRETSDLITADMKVSDASLNKNYLDDEYSWNISFDGVYGRVDAKSGEVISLHSYNYNKLGTSGDTSKADAQNTVENFLKKVAPNKFTQTKFKDIKSPILKITDNRPIEENTFMFNYVRQVNGIEFSGNYLNVEVDKNTGKIIGYDNNWYDNASFPDISNIISKEAAFNKIKDLAGFSLQYTMLDANKVGIVYDFINKNDSYIIDPINGIRIDYSGKAYRENKLPEYTDINGHWCEKTVRELLDNGYYIDGEKFNPNMNITQINFFKYIYSPVKNNYSDDDFYDMLIQNGVIKDEEKAPNSVVSYNDAAKFIIRYLGYEKLAGHSEIFNSPFKDNIEDSYKGYASMCYALNIIKGDTNGNFNGSHNISNAEAAVIVYNLIKNKGK</sequence>
<dbReference type="Proteomes" id="UP000821656">
    <property type="component" value="Unassembled WGS sequence"/>
</dbReference>
<keyword evidence="1" id="KW-0677">Repeat</keyword>
<name>A0A9Q5CS55_CLOBE</name>
<feature type="signal peptide" evidence="3">
    <location>
        <begin position="1"/>
        <end position="26"/>
    </location>
</feature>
<feature type="chain" id="PRO_5043273610" description="SLH domain-containing protein" evidence="3">
    <location>
        <begin position="27"/>
        <end position="697"/>
    </location>
</feature>
<evidence type="ECO:0000256" key="1">
    <source>
        <dbReference type="ARBA" id="ARBA00022737"/>
    </source>
</evidence>
<dbReference type="AlphaFoldDB" id="A0A9Q5CS55"/>
<accession>A0A9Q5CS55</accession>
<evidence type="ECO:0000313" key="6">
    <source>
        <dbReference type="Proteomes" id="UP000821656"/>
    </source>
</evidence>
<keyword evidence="2" id="KW-0175">Coiled coil</keyword>
<proteinExistence type="predicted"/>
<feature type="coiled-coil region" evidence="2">
    <location>
        <begin position="276"/>
        <end position="307"/>
    </location>
</feature>
<dbReference type="InterPro" id="IPR032599">
    <property type="entry name" value="YcdB/YcdC_rep_domain"/>
</dbReference>
<organism evidence="5 6">
    <name type="scientific">Clostridium beijerinckii</name>
    <name type="common">Clostridium MP</name>
    <dbReference type="NCBI Taxonomy" id="1520"/>
    <lineage>
        <taxon>Bacteria</taxon>
        <taxon>Bacillati</taxon>
        <taxon>Bacillota</taxon>
        <taxon>Clostridia</taxon>
        <taxon>Eubacteriales</taxon>
        <taxon>Clostridiaceae</taxon>
        <taxon>Clostridium</taxon>
    </lineage>
</organism>
<evidence type="ECO:0000259" key="4">
    <source>
        <dbReference type="PROSITE" id="PS51272"/>
    </source>
</evidence>
<gene>
    <name evidence="5" type="ORF">DFH45_001491</name>
</gene>
<evidence type="ECO:0000313" key="5">
    <source>
        <dbReference type="EMBL" id="NRV08528.1"/>
    </source>
</evidence>
<dbReference type="Pfam" id="PF16244">
    <property type="entry name" value="DUF4901"/>
    <property type="match status" value="2"/>
</dbReference>